<dbReference type="PANTHER" id="PTHR37820:SF1">
    <property type="entry name" value="CELL DIVISION PROTEIN FTSQ"/>
    <property type="match status" value="1"/>
</dbReference>
<evidence type="ECO:0000256" key="2">
    <source>
        <dbReference type="ARBA" id="ARBA00022475"/>
    </source>
</evidence>
<name>A0A934X536_9MICO</name>
<dbReference type="EMBL" id="JADIXZ010000004">
    <property type="protein sequence ID" value="MBK6300614.1"/>
    <property type="molecule type" value="Genomic_DNA"/>
</dbReference>
<keyword evidence="2" id="KW-1003">Cell membrane</keyword>
<dbReference type="GO" id="GO:0005886">
    <property type="term" value="C:plasma membrane"/>
    <property type="evidence" value="ECO:0007669"/>
    <property type="project" value="TreeGrafter"/>
</dbReference>
<evidence type="ECO:0000256" key="5">
    <source>
        <dbReference type="ARBA" id="ARBA00022989"/>
    </source>
</evidence>
<feature type="domain" description="POTRA" evidence="8">
    <location>
        <begin position="41"/>
        <end position="109"/>
    </location>
</feature>
<comment type="caution">
    <text evidence="9">The sequence shown here is derived from an EMBL/GenBank/DDBJ whole genome shotgun (WGS) entry which is preliminary data.</text>
</comment>
<evidence type="ECO:0000313" key="9">
    <source>
        <dbReference type="EMBL" id="MBK6300614.1"/>
    </source>
</evidence>
<dbReference type="PANTHER" id="PTHR37820">
    <property type="entry name" value="CELL DIVISION PROTEIN DIVIB"/>
    <property type="match status" value="1"/>
</dbReference>
<dbReference type="EMBL" id="JADKGK010000026">
    <property type="protein sequence ID" value="MBL0005376.1"/>
    <property type="molecule type" value="Genomic_DNA"/>
</dbReference>
<dbReference type="Proteomes" id="UP000886632">
    <property type="component" value="Unassembled WGS sequence"/>
</dbReference>
<keyword evidence="6" id="KW-0472">Membrane</keyword>
<evidence type="ECO:0000256" key="7">
    <source>
        <dbReference type="ARBA" id="ARBA00023306"/>
    </source>
</evidence>
<dbReference type="InterPro" id="IPR013685">
    <property type="entry name" value="POTRA_FtsQ_type"/>
</dbReference>
<evidence type="ECO:0000256" key="4">
    <source>
        <dbReference type="ARBA" id="ARBA00022692"/>
    </source>
</evidence>
<dbReference type="InterPro" id="IPR050487">
    <property type="entry name" value="FtsQ_DivIB"/>
</dbReference>
<evidence type="ECO:0000313" key="11">
    <source>
        <dbReference type="Proteomes" id="UP000718281"/>
    </source>
</evidence>
<reference evidence="9 11" key="1">
    <citation type="submission" date="2020-10" db="EMBL/GenBank/DDBJ databases">
        <title>Connecting structure to function with the recovery of over 1000 high-quality activated sludge metagenome-assembled genomes encoding full-length rRNA genes using long-read sequencing.</title>
        <authorList>
            <person name="Singleton C.M."/>
            <person name="Petriglieri F."/>
            <person name="Kristensen J.M."/>
            <person name="Kirkegaard R.H."/>
            <person name="Michaelsen T.Y."/>
            <person name="Andersen M.H."/>
            <person name="Karst S.M."/>
            <person name="Dueholm M.S."/>
            <person name="Nielsen P.H."/>
            <person name="Albertsen M."/>
        </authorList>
    </citation>
    <scope>NUCLEOTIDE SEQUENCE [LARGE SCALE GENOMIC DNA]</scope>
    <source>
        <strain evidence="9">AalE_18-Q3-R2-46_BAT3C.188</strain>
        <strain evidence="10">Ribe_18-Q3-R11-54_MAXAC.001</strain>
    </source>
</reference>
<dbReference type="GO" id="GO:0051301">
    <property type="term" value="P:cell division"/>
    <property type="evidence" value="ECO:0007669"/>
    <property type="project" value="UniProtKB-KW"/>
</dbReference>
<accession>A0A934X536</accession>
<proteinExistence type="predicted"/>
<evidence type="ECO:0000256" key="6">
    <source>
        <dbReference type="ARBA" id="ARBA00023136"/>
    </source>
</evidence>
<dbReference type="Pfam" id="PF08478">
    <property type="entry name" value="POTRA_1"/>
    <property type="match status" value="1"/>
</dbReference>
<dbReference type="PROSITE" id="PS51779">
    <property type="entry name" value="POTRA"/>
    <property type="match status" value="1"/>
</dbReference>
<dbReference type="Proteomes" id="UP000718281">
    <property type="component" value="Unassembled WGS sequence"/>
</dbReference>
<evidence type="ECO:0000256" key="3">
    <source>
        <dbReference type="ARBA" id="ARBA00022618"/>
    </source>
</evidence>
<dbReference type="Pfam" id="PF03799">
    <property type="entry name" value="FtsQ_DivIB_C"/>
    <property type="match status" value="1"/>
</dbReference>
<evidence type="ECO:0000313" key="10">
    <source>
        <dbReference type="EMBL" id="MBL0005376.1"/>
    </source>
</evidence>
<gene>
    <name evidence="9" type="ORF">IPF40_06030</name>
    <name evidence="10" type="ORF">IPP00_15855</name>
</gene>
<keyword evidence="5" id="KW-1133">Transmembrane helix</keyword>
<organism evidence="9 11">
    <name type="scientific">Candidatus Phosphoribacter hodrii</name>
    <dbReference type="NCBI Taxonomy" id="2953743"/>
    <lineage>
        <taxon>Bacteria</taxon>
        <taxon>Bacillati</taxon>
        <taxon>Actinomycetota</taxon>
        <taxon>Actinomycetes</taxon>
        <taxon>Micrococcales</taxon>
        <taxon>Dermatophilaceae</taxon>
        <taxon>Candidatus Phosphoribacter</taxon>
    </lineage>
</organism>
<evidence type="ECO:0000259" key="8">
    <source>
        <dbReference type="PROSITE" id="PS51779"/>
    </source>
</evidence>
<dbReference type="InterPro" id="IPR034746">
    <property type="entry name" value="POTRA"/>
</dbReference>
<dbReference type="Gene3D" id="3.10.20.310">
    <property type="entry name" value="membrane protein fhac"/>
    <property type="match status" value="1"/>
</dbReference>
<keyword evidence="3" id="KW-0132">Cell division</keyword>
<keyword evidence="4" id="KW-0812">Transmembrane</keyword>
<protein>
    <submittedName>
        <fullName evidence="9">FtsQ-type POTRA domain-containing protein</fullName>
    </submittedName>
</protein>
<evidence type="ECO:0000256" key="1">
    <source>
        <dbReference type="ARBA" id="ARBA00004370"/>
    </source>
</evidence>
<sequence>MRFEQRAHAARRRPWVLVGTAVAILTLMGGLGWVVWASPVLVVDEVVVTGLDGADRDAALTAAAVPIGEPLARVDSAAVAQRVGSLPIVKRAVVTRSWPRTLVVSVTARVGMLVVRNSEGTLQVVDEDGVAFRDVDQAPAGLAVVNGSGQRPAPEGLQAVIEVLRILPADQRATVSAITVSSASMVTFALGEVEVVWGGRGSEEKKGKVLQVLLKTTPAPKVIDVSAPDTPVTR</sequence>
<keyword evidence="7" id="KW-0131">Cell cycle</keyword>
<comment type="subcellular location">
    <subcellularLocation>
        <location evidence="1">Membrane</location>
    </subcellularLocation>
</comment>
<dbReference type="InterPro" id="IPR005548">
    <property type="entry name" value="Cell_div_FtsQ/DivIB_C"/>
</dbReference>
<dbReference type="AlphaFoldDB" id="A0A934X536"/>